<sequence length="140" mass="14903">MPPRSRSRSTTPAPKAVSKSQSPVSRPSGRASGTAPAAPSTPRVSNEVQAIIDEALAKARAARGLPITGPLTASSAADDGERDSAPERAQISGGFFSHNDRVYSRQTTQCLTDLAGFLLLVFMAFYFSVSGYVFYQEFSK</sequence>
<evidence type="ECO:0000313" key="4">
    <source>
        <dbReference type="Proteomes" id="UP000051952"/>
    </source>
</evidence>
<dbReference type="Proteomes" id="UP000051952">
    <property type="component" value="Unassembled WGS sequence"/>
</dbReference>
<keyword evidence="2" id="KW-0472">Membrane</keyword>
<feature type="region of interest" description="Disordered" evidence="1">
    <location>
        <begin position="1"/>
        <end position="46"/>
    </location>
</feature>
<reference evidence="4" key="1">
    <citation type="submission" date="2015-09" db="EMBL/GenBank/DDBJ databases">
        <authorList>
            <consortium name="Pathogen Informatics"/>
        </authorList>
    </citation>
    <scope>NUCLEOTIDE SEQUENCE [LARGE SCALE GENOMIC DNA]</scope>
    <source>
        <strain evidence="4">Lake Konstanz</strain>
    </source>
</reference>
<dbReference type="OMA" id="FSHNDRV"/>
<feature type="region of interest" description="Disordered" evidence="1">
    <location>
        <begin position="68"/>
        <end position="92"/>
    </location>
</feature>
<keyword evidence="2 3" id="KW-0812">Transmembrane</keyword>
<evidence type="ECO:0000256" key="2">
    <source>
        <dbReference type="SAM" id="Phobius"/>
    </source>
</evidence>
<organism evidence="3 4">
    <name type="scientific">Bodo saltans</name>
    <name type="common">Flagellated protozoan</name>
    <dbReference type="NCBI Taxonomy" id="75058"/>
    <lineage>
        <taxon>Eukaryota</taxon>
        <taxon>Discoba</taxon>
        <taxon>Euglenozoa</taxon>
        <taxon>Kinetoplastea</taxon>
        <taxon>Metakinetoplastina</taxon>
        <taxon>Eubodonida</taxon>
        <taxon>Bodonidae</taxon>
        <taxon>Bodo</taxon>
    </lineage>
</organism>
<dbReference type="EMBL" id="CYKH01000813">
    <property type="protein sequence ID" value="CUG44352.1"/>
    <property type="molecule type" value="Genomic_DNA"/>
</dbReference>
<dbReference type="AlphaFoldDB" id="A0A0S4J168"/>
<evidence type="ECO:0000256" key="1">
    <source>
        <dbReference type="SAM" id="MobiDB-lite"/>
    </source>
</evidence>
<accession>A0A0S4J168</accession>
<feature type="transmembrane region" description="Helical" evidence="2">
    <location>
        <begin position="114"/>
        <end position="135"/>
    </location>
</feature>
<dbReference type="VEuPathDB" id="TriTrypDB:BSAL_79530"/>
<evidence type="ECO:0000313" key="3">
    <source>
        <dbReference type="EMBL" id="CUG44352.1"/>
    </source>
</evidence>
<dbReference type="OrthoDB" id="262608at2759"/>
<protein>
    <submittedName>
        <fullName evidence="3">Transmembrane protein, putative</fullName>
    </submittedName>
</protein>
<proteinExistence type="predicted"/>
<feature type="compositionally biased region" description="Low complexity" evidence="1">
    <location>
        <begin position="27"/>
        <end position="43"/>
    </location>
</feature>
<keyword evidence="2" id="KW-1133">Transmembrane helix</keyword>
<feature type="compositionally biased region" description="Polar residues" evidence="1">
    <location>
        <begin position="8"/>
        <end position="25"/>
    </location>
</feature>
<gene>
    <name evidence="3" type="ORF">BSAL_79530</name>
</gene>
<keyword evidence="4" id="KW-1185">Reference proteome</keyword>
<name>A0A0S4J168_BODSA</name>